<evidence type="ECO:0000313" key="3">
    <source>
        <dbReference type="Proteomes" id="UP000094469"/>
    </source>
</evidence>
<organism evidence="2 3">
    <name type="scientific">Enterococcus ureilyticus</name>
    <dbReference type="NCBI Taxonomy" id="1131292"/>
    <lineage>
        <taxon>Bacteria</taxon>
        <taxon>Bacillati</taxon>
        <taxon>Bacillota</taxon>
        <taxon>Bacilli</taxon>
        <taxon>Lactobacillales</taxon>
        <taxon>Enterococcaceae</taxon>
        <taxon>Enterococcus</taxon>
    </lineage>
</organism>
<dbReference type="GO" id="GO:0022857">
    <property type="term" value="F:transmembrane transporter activity"/>
    <property type="evidence" value="ECO:0007669"/>
    <property type="project" value="TreeGrafter"/>
</dbReference>
<sequence length="448" mass="50717">MFVFKHACLNLRRHIWSHILVGIILFLLILVTMITNTMYTSAKLFTKNYSKQFMTLVTILEPDLSNSTHEKKLTKEQYLKFGASDYVKGIKMVGSLPVSFPKLNTSALPIPAQFQKLEDDESTLYSYQTAATWFGVDPKDLMSELAESNMEIRSGSPNLKMDECLISNEFAQLNKLKIGDSIQVIVPVNEKNEGKKLIVAGIYQPKKTTQSNEASMVMKILGNDIFTNWETIRTMNEFDSLGDNSVSYELTTRAAFDNFLKEVKAKGLPSEYQVVTNEVNMNMLLSPVNGVVTLAGTVLLGFLIFGNFGLILFSIHMFKKKQAEICVLRNIGITKAQLIKSRTIELLFVTMVSFAFAFLTASWIVQPIADWQLMNQRVVMGNVDQLFSVVSNGTNETITSIPMKFNHVSFIFMIGIISLYFITIITVDSYKLFKFETIEFLLERNLDE</sequence>
<keyword evidence="3" id="KW-1185">Reference proteome</keyword>
<reference evidence="3" key="1">
    <citation type="submission" date="2016-09" db="EMBL/GenBank/DDBJ databases">
        <authorList>
            <person name="Gulvik C.A."/>
        </authorList>
    </citation>
    <scope>NUCLEOTIDE SEQUENCE [LARGE SCALE GENOMIC DNA]</scope>
    <source>
        <strain evidence="3">LMG 26676</strain>
    </source>
</reference>
<evidence type="ECO:0000313" key="2">
    <source>
        <dbReference type="EMBL" id="OEG23696.1"/>
    </source>
</evidence>
<keyword evidence="1" id="KW-1133">Transmembrane helix</keyword>
<dbReference type="PANTHER" id="PTHR30572:SF9">
    <property type="entry name" value="ABC TRANSPORTER PERMEASE PROTEIN"/>
    <property type="match status" value="1"/>
</dbReference>
<dbReference type="GO" id="GO:0005886">
    <property type="term" value="C:plasma membrane"/>
    <property type="evidence" value="ECO:0007669"/>
    <property type="project" value="TreeGrafter"/>
</dbReference>
<feature type="transmembrane region" description="Helical" evidence="1">
    <location>
        <begin position="408"/>
        <end position="427"/>
    </location>
</feature>
<dbReference type="InterPro" id="IPR050250">
    <property type="entry name" value="Macrolide_Exporter_MacB"/>
</dbReference>
<proteinExistence type="predicted"/>
<feature type="transmembrane region" description="Helical" evidence="1">
    <location>
        <begin position="346"/>
        <end position="365"/>
    </location>
</feature>
<protein>
    <submittedName>
        <fullName evidence="2">ABC transporter permease</fullName>
    </submittedName>
</protein>
<dbReference type="OrthoDB" id="2177131at2"/>
<keyword evidence="1" id="KW-0812">Transmembrane</keyword>
<comment type="caution">
    <text evidence="2">The sequence shown here is derived from an EMBL/GenBank/DDBJ whole genome shotgun (WGS) entry which is preliminary data.</text>
</comment>
<dbReference type="PANTHER" id="PTHR30572">
    <property type="entry name" value="MEMBRANE COMPONENT OF TRANSPORTER-RELATED"/>
    <property type="match status" value="1"/>
</dbReference>
<dbReference type="Proteomes" id="UP000094469">
    <property type="component" value="Unassembled WGS sequence"/>
</dbReference>
<name>A0A1E5HFR1_9ENTE</name>
<dbReference type="AlphaFoldDB" id="A0A1E5HFR1"/>
<keyword evidence="1" id="KW-0472">Membrane</keyword>
<gene>
    <name evidence="2" type="ORF">BCR24_10305</name>
</gene>
<dbReference type="STRING" id="1131292.BCR24_10305"/>
<dbReference type="EMBL" id="MIKC01000002">
    <property type="protein sequence ID" value="OEG23696.1"/>
    <property type="molecule type" value="Genomic_DNA"/>
</dbReference>
<feature type="transmembrane region" description="Helical" evidence="1">
    <location>
        <begin position="291"/>
        <end position="313"/>
    </location>
</feature>
<evidence type="ECO:0000256" key="1">
    <source>
        <dbReference type="SAM" id="Phobius"/>
    </source>
</evidence>
<feature type="transmembrane region" description="Helical" evidence="1">
    <location>
        <begin position="15"/>
        <end position="39"/>
    </location>
</feature>
<accession>A0A1E5HFR1</accession>